<name>A0A1E7Z0B8_9PROT</name>
<dbReference type="GO" id="GO:0006465">
    <property type="term" value="P:signal peptide processing"/>
    <property type="evidence" value="ECO:0007669"/>
    <property type="project" value="InterPro"/>
</dbReference>
<organism evidence="3 4">
    <name type="scientific">Acidithiobacillus caldus</name>
    <dbReference type="NCBI Taxonomy" id="33059"/>
    <lineage>
        <taxon>Bacteria</taxon>
        <taxon>Pseudomonadati</taxon>
        <taxon>Pseudomonadota</taxon>
        <taxon>Acidithiobacillia</taxon>
        <taxon>Acidithiobacillales</taxon>
        <taxon>Acidithiobacillaceae</taxon>
        <taxon>Acidithiobacillus</taxon>
    </lineage>
</organism>
<keyword evidence="1" id="KW-0472">Membrane</keyword>
<dbReference type="Proteomes" id="UP000175707">
    <property type="component" value="Unassembled WGS sequence"/>
</dbReference>
<proteinExistence type="predicted"/>
<gene>
    <name evidence="3" type="ORF">BAE30_02650</name>
</gene>
<accession>A0A1E7Z0B8</accession>
<keyword evidence="1" id="KW-1133">Transmembrane helix</keyword>
<evidence type="ECO:0000313" key="3">
    <source>
        <dbReference type="EMBL" id="OFC62193.1"/>
    </source>
</evidence>
<dbReference type="PROSITE" id="PS51257">
    <property type="entry name" value="PROKAR_LIPOPROTEIN"/>
    <property type="match status" value="1"/>
</dbReference>
<feature type="domain" description="Peptidase S26" evidence="2">
    <location>
        <begin position="31"/>
        <end position="180"/>
    </location>
</feature>
<sequence length="183" mass="20510">MNKPPSPFQEAHQVARLSRRSIVVAGILMATVACVVAPLGLSGIQQRYAISMDPQWQSCLPWSTFFVRYGKPRSIHAGELVLFRDKKLDPTGFGNLPAIKYVAGGPGTVMEIRKDGVWIDGKFWGRMWLLPWMRMIHVGSLPYGRYVVPPGKVLLMGTTPGSFDGRYWGFASVHRIYGEAWPF</sequence>
<comment type="caution">
    <text evidence="3">The sequence shown here is derived from an EMBL/GenBank/DDBJ whole genome shotgun (WGS) entry which is preliminary data.</text>
</comment>
<dbReference type="InterPro" id="IPR019533">
    <property type="entry name" value="Peptidase_S26"/>
</dbReference>
<keyword evidence="1" id="KW-0812">Transmembrane</keyword>
<protein>
    <recommendedName>
        <fullName evidence="2">Peptidase S26 domain-containing protein</fullName>
    </recommendedName>
</protein>
<dbReference type="GO" id="GO:0004252">
    <property type="term" value="F:serine-type endopeptidase activity"/>
    <property type="evidence" value="ECO:0007669"/>
    <property type="project" value="InterPro"/>
</dbReference>
<evidence type="ECO:0000256" key="1">
    <source>
        <dbReference type="SAM" id="Phobius"/>
    </source>
</evidence>
<feature type="transmembrane region" description="Helical" evidence="1">
    <location>
        <begin position="21"/>
        <end position="41"/>
    </location>
</feature>
<dbReference type="EMBL" id="LZYH01000276">
    <property type="protein sequence ID" value="OFC62193.1"/>
    <property type="molecule type" value="Genomic_DNA"/>
</dbReference>
<dbReference type="Pfam" id="PF10502">
    <property type="entry name" value="Peptidase_S26"/>
    <property type="match status" value="1"/>
</dbReference>
<dbReference type="Gene3D" id="2.10.109.10">
    <property type="entry name" value="Umud Fragment, subunit A"/>
    <property type="match status" value="1"/>
</dbReference>
<dbReference type="AlphaFoldDB" id="A0A1E7Z0B8"/>
<evidence type="ECO:0000313" key="4">
    <source>
        <dbReference type="Proteomes" id="UP000175707"/>
    </source>
</evidence>
<dbReference type="InterPro" id="IPR036286">
    <property type="entry name" value="LexA/Signal_pep-like_sf"/>
</dbReference>
<evidence type="ECO:0000259" key="2">
    <source>
        <dbReference type="Pfam" id="PF10502"/>
    </source>
</evidence>
<reference evidence="3 4" key="1">
    <citation type="submission" date="2016-06" db="EMBL/GenBank/DDBJ databases">
        <title>Gene turnover analysis identifies the evolutionary adaptation of the extremophile Acidithiobacillus caldus.</title>
        <authorList>
            <person name="Zhang X."/>
        </authorList>
    </citation>
    <scope>NUCLEOTIDE SEQUENCE [LARGE SCALE GENOMIC DNA]</scope>
    <source>
        <strain evidence="3 4">S1</strain>
    </source>
</reference>
<dbReference type="SUPFAM" id="SSF51306">
    <property type="entry name" value="LexA/Signal peptidase"/>
    <property type="match status" value="1"/>
</dbReference>